<dbReference type="RefSeq" id="WP_120117857.1">
    <property type="nucleotide sequence ID" value="NZ_BORI01000008.1"/>
</dbReference>
<dbReference type="InterPro" id="IPR027417">
    <property type="entry name" value="P-loop_NTPase"/>
</dbReference>
<dbReference type="PIRSF" id="PIRSF036612">
    <property type="entry name" value="ABC_ATP_LytTR"/>
    <property type="match status" value="1"/>
</dbReference>
<dbReference type="PROSITE" id="PS50893">
    <property type="entry name" value="ABC_TRANSPORTER_2"/>
    <property type="match status" value="1"/>
</dbReference>
<comment type="caution">
    <text evidence="3">The sequence shown here is derived from an EMBL/GenBank/DDBJ whole genome shotgun (WGS) entry which is preliminary data.</text>
</comment>
<dbReference type="OrthoDB" id="9809318at2"/>
<dbReference type="GO" id="GO:0003677">
    <property type="term" value="F:DNA binding"/>
    <property type="evidence" value="ECO:0007669"/>
    <property type="project" value="InterPro"/>
</dbReference>
<dbReference type="InterPro" id="IPR012046">
    <property type="entry name" value="LytTR_ABC"/>
</dbReference>
<gene>
    <name evidence="3" type="ORF">D5F11_019375</name>
</gene>
<dbReference type="Proteomes" id="UP000287296">
    <property type="component" value="Unassembled WGS sequence"/>
</dbReference>
<reference evidence="3 4" key="1">
    <citation type="submission" date="2018-12" db="EMBL/GenBank/DDBJ databases">
        <authorList>
            <person name="Sun L."/>
            <person name="Chen Z."/>
        </authorList>
    </citation>
    <scope>NUCLEOTIDE SEQUENCE [LARGE SCALE GENOMIC DNA]</scope>
    <source>
        <strain evidence="3 4">LMG 29736</strain>
    </source>
</reference>
<feature type="domain" description="HTH LytTR-type" evidence="2">
    <location>
        <begin position="235"/>
        <end position="341"/>
    </location>
</feature>
<organism evidence="3 4">
    <name type="scientific">Siminovitchia terrae</name>
    <name type="common">Bacillus terrae</name>
    <dbReference type="NCBI Taxonomy" id="1914933"/>
    <lineage>
        <taxon>Bacteria</taxon>
        <taxon>Bacillati</taxon>
        <taxon>Bacillota</taxon>
        <taxon>Bacilli</taxon>
        <taxon>Bacillales</taxon>
        <taxon>Bacillaceae</taxon>
        <taxon>Siminovitchia</taxon>
    </lineage>
</organism>
<dbReference type="GO" id="GO:0016887">
    <property type="term" value="F:ATP hydrolysis activity"/>
    <property type="evidence" value="ECO:0007669"/>
    <property type="project" value="InterPro"/>
</dbReference>
<sequence>MKLQFMGAEKRVNDTIIFPSFNLLVNPGQVAALYSSVNVREQIINLLLGKTGLSHGEIHIGQNLLKQPTKNIGFLFLNVALYERLSIEEMLHFIKSLYASNQNIDQAIKAVHLDHKRKLKIDKLSYSESRRVQFACLLLQNPAIYILEEPDQNLDLESKQIFLSLLQKLRQLGKAVLILTGNMESAVTAADEVYKLDGSGLSPIQIESDDSKTSEYQLEEEQQTDMGQPVQFKKIPTKVKDKIVLFNPPEIDYIESREGQSFIHIKGEAFPNDFTLQELENRLMPFGFFRCHRSYIVNLQKVREVITWTRNSYSLVLEDAHKSSIPLSKSKMAVLKEMLGLK</sequence>
<evidence type="ECO:0000259" key="1">
    <source>
        <dbReference type="PROSITE" id="PS50893"/>
    </source>
</evidence>
<accession>A0A429X405</accession>
<dbReference type="PANTHER" id="PTHR43038:SF3">
    <property type="entry name" value="ABC TRANSPORTER G FAMILY MEMBER 20 ISOFORM X1"/>
    <property type="match status" value="1"/>
</dbReference>
<dbReference type="SMART" id="SM00850">
    <property type="entry name" value="LytTR"/>
    <property type="match status" value="1"/>
</dbReference>
<dbReference type="InterPro" id="IPR003439">
    <property type="entry name" value="ABC_transporter-like_ATP-bd"/>
</dbReference>
<dbReference type="InterPro" id="IPR007492">
    <property type="entry name" value="LytTR_DNA-bd_dom"/>
</dbReference>
<dbReference type="AlphaFoldDB" id="A0A429X405"/>
<dbReference type="SUPFAM" id="SSF52540">
    <property type="entry name" value="P-loop containing nucleoside triphosphate hydrolases"/>
    <property type="match status" value="1"/>
</dbReference>
<dbReference type="PANTHER" id="PTHR43038">
    <property type="entry name" value="ATP-BINDING CASSETTE, SUB-FAMILY H, MEMBER 1"/>
    <property type="match status" value="1"/>
</dbReference>
<feature type="domain" description="ABC transporter" evidence="1">
    <location>
        <begin position="3"/>
        <end position="223"/>
    </location>
</feature>
<dbReference type="Pfam" id="PF00005">
    <property type="entry name" value="ABC_tran"/>
    <property type="match status" value="1"/>
</dbReference>
<evidence type="ECO:0000313" key="4">
    <source>
        <dbReference type="Proteomes" id="UP000287296"/>
    </source>
</evidence>
<dbReference type="Gene3D" id="2.40.50.1020">
    <property type="entry name" value="LytTr DNA-binding domain"/>
    <property type="match status" value="1"/>
</dbReference>
<proteinExistence type="predicted"/>
<dbReference type="PROSITE" id="PS50930">
    <property type="entry name" value="HTH_LYTTR"/>
    <property type="match status" value="1"/>
</dbReference>
<dbReference type="Gene3D" id="3.40.50.300">
    <property type="entry name" value="P-loop containing nucleotide triphosphate hydrolases"/>
    <property type="match status" value="1"/>
</dbReference>
<dbReference type="Pfam" id="PF04397">
    <property type="entry name" value="LytTR"/>
    <property type="match status" value="1"/>
</dbReference>
<evidence type="ECO:0000259" key="2">
    <source>
        <dbReference type="PROSITE" id="PS50930"/>
    </source>
</evidence>
<dbReference type="EMBL" id="QYTW02000024">
    <property type="protein sequence ID" value="RST58109.1"/>
    <property type="molecule type" value="Genomic_DNA"/>
</dbReference>
<dbReference type="GO" id="GO:0005524">
    <property type="term" value="F:ATP binding"/>
    <property type="evidence" value="ECO:0007669"/>
    <property type="project" value="InterPro"/>
</dbReference>
<evidence type="ECO:0000313" key="3">
    <source>
        <dbReference type="EMBL" id="RST58109.1"/>
    </source>
</evidence>
<protein>
    <submittedName>
        <fullName evidence="3">LytR family transcriptional regulator</fullName>
    </submittedName>
</protein>
<name>A0A429X405_SIMTE</name>